<reference evidence="4" key="1">
    <citation type="submission" date="2015-09" db="EMBL/GenBank/DDBJ databases">
        <authorList>
            <consortium name="Pathogen Informatics"/>
        </authorList>
    </citation>
    <scope>NUCLEOTIDE SEQUENCE [LARGE SCALE GENOMIC DNA]</scope>
    <source>
        <strain evidence="4">Lake Konstanz</strain>
    </source>
</reference>
<evidence type="ECO:0000313" key="4">
    <source>
        <dbReference type="Proteomes" id="UP000051952"/>
    </source>
</evidence>
<proteinExistence type="predicted"/>
<organism evidence="3 4">
    <name type="scientific">Bodo saltans</name>
    <name type="common">Flagellated protozoan</name>
    <dbReference type="NCBI Taxonomy" id="75058"/>
    <lineage>
        <taxon>Eukaryota</taxon>
        <taxon>Discoba</taxon>
        <taxon>Euglenozoa</taxon>
        <taxon>Kinetoplastea</taxon>
        <taxon>Metakinetoplastina</taxon>
        <taxon>Eubodonida</taxon>
        <taxon>Bodonidae</taxon>
        <taxon>Bodo</taxon>
    </lineage>
</organism>
<evidence type="ECO:0000313" key="3">
    <source>
        <dbReference type="EMBL" id="CUI14292.1"/>
    </source>
</evidence>
<accession>A0A0S4KF49</accession>
<feature type="non-terminal residue" evidence="3">
    <location>
        <position position="1"/>
    </location>
</feature>
<dbReference type="Pfam" id="PF03097">
    <property type="entry name" value="BRO1"/>
    <property type="match status" value="1"/>
</dbReference>
<keyword evidence="4" id="KW-1185">Reference proteome</keyword>
<dbReference type="InterPro" id="IPR004328">
    <property type="entry name" value="BRO1_dom"/>
</dbReference>
<dbReference type="AlphaFoldDB" id="A0A0S4KF49"/>
<feature type="region of interest" description="Disordered" evidence="1">
    <location>
        <begin position="383"/>
        <end position="424"/>
    </location>
</feature>
<feature type="domain" description="BRO1" evidence="2">
    <location>
        <begin position="147"/>
        <end position="336"/>
    </location>
</feature>
<dbReference type="Proteomes" id="UP000051952">
    <property type="component" value="Unassembled WGS sequence"/>
</dbReference>
<gene>
    <name evidence="3" type="ORF">BSAL_83905</name>
</gene>
<dbReference type="Gene3D" id="1.25.40.280">
    <property type="entry name" value="alix/aip1 like domains"/>
    <property type="match status" value="1"/>
</dbReference>
<evidence type="ECO:0000259" key="2">
    <source>
        <dbReference type="Pfam" id="PF03097"/>
    </source>
</evidence>
<evidence type="ECO:0000256" key="1">
    <source>
        <dbReference type="SAM" id="MobiDB-lite"/>
    </source>
</evidence>
<dbReference type="VEuPathDB" id="TriTrypDB:BSAL_83905"/>
<sequence>KSTNNPPRFVAFFQHMSITTFSVTDEARSGVPLEFLHPEYRSSSSGVTRATHKERSDGDIAVHPLEWDANVYPCPECLSNDTRVDAAVRACAAAAEALRNPSHEWENIRVTSYKCYELLKALWDTVDAKATIYDRKDMILHLIGARAAQCFYNVALVWMFRAARQQAVSVATTVRRWEEAAGLFDELLQSPLGKDTQQLELSSDSLRTLCCVSLAAAHEVALVFYQMDVQHMHTAVVDLAHGAEFYYGLAESVVSQSGSVPNTEAWQNFISVKAEFCAGMTFYLSSLEPETKYGESRRRRAQECFATALETAEVVLTSARAVVSTEINEAMTKCEKFRSWKRKGWIRECVETAVPFRNQDAARLASWDVTPYEGIVARSVPKTTLRRGDDDAADEHDGSHTARNEEDSLREPNDNDEEDLDLEELESATVRRARLEQGEAVMRGEYGVSDNLLRLTVTTVPQDLRKAAVIRCVRPGEANKAAAKAIVGALRRLSVSSSNATPSHHVDRPPYEATAPPILLAGSPTEVVIEAPEDEHQDVAPQQLQAAGEDGGAEGAVSGGITPTVDEENDIAGELLGAPANENIPTTPTLDTIRLVLEAEEEAERAADRARKIAKAAAKQHRSVSGDDSLLGVPFETAPYTLVQVAVQLGAVQNTLSEFQESLRLGNNGTL</sequence>
<protein>
    <recommendedName>
        <fullName evidence="2">BRO1 domain-containing protein</fullName>
    </recommendedName>
</protein>
<feature type="compositionally biased region" description="Acidic residues" evidence="1">
    <location>
        <begin position="414"/>
        <end position="424"/>
    </location>
</feature>
<name>A0A0S4KF49_BODSA</name>
<feature type="compositionally biased region" description="Basic and acidic residues" evidence="1">
    <location>
        <begin position="386"/>
        <end position="413"/>
    </location>
</feature>
<dbReference type="EMBL" id="CYKH01000955">
    <property type="protein sequence ID" value="CUI14292.1"/>
    <property type="molecule type" value="Genomic_DNA"/>
</dbReference>
<dbReference type="InterPro" id="IPR038499">
    <property type="entry name" value="BRO1_sf"/>
</dbReference>